<evidence type="ECO:0000256" key="3">
    <source>
        <dbReference type="ARBA" id="ARBA00022605"/>
    </source>
</evidence>
<organism evidence="11 12">
    <name type="scientific">Streptomyces monticola</name>
    <dbReference type="NCBI Taxonomy" id="2666263"/>
    <lineage>
        <taxon>Bacteria</taxon>
        <taxon>Bacillati</taxon>
        <taxon>Actinomycetota</taxon>
        <taxon>Actinomycetes</taxon>
        <taxon>Kitasatosporales</taxon>
        <taxon>Streptomycetaceae</taxon>
        <taxon>Streptomyces</taxon>
    </lineage>
</organism>
<dbReference type="Proteomes" id="UP001596523">
    <property type="component" value="Unassembled WGS sequence"/>
</dbReference>
<keyword evidence="3 8" id="KW-0028">Amino-acid biosynthesis</keyword>
<evidence type="ECO:0000256" key="4">
    <source>
        <dbReference type="ARBA" id="ARBA00022793"/>
    </source>
</evidence>
<dbReference type="PANTHER" id="PTHR22854:SF2">
    <property type="entry name" value="INDOLE-3-GLYCEROL-PHOSPHATE SYNTHASE"/>
    <property type="match status" value="1"/>
</dbReference>
<feature type="region of interest" description="Disordered" evidence="9">
    <location>
        <begin position="259"/>
        <end position="288"/>
    </location>
</feature>
<keyword evidence="12" id="KW-1185">Reference proteome</keyword>
<evidence type="ECO:0000256" key="9">
    <source>
        <dbReference type="SAM" id="MobiDB-lite"/>
    </source>
</evidence>
<protein>
    <recommendedName>
        <fullName evidence="8">Indole-3-glycerol phosphate synthase</fullName>
        <shortName evidence="8">IGPS</shortName>
        <ecNumber evidence="8">4.1.1.48</ecNumber>
    </recommendedName>
</protein>
<comment type="catalytic activity">
    <reaction evidence="1 8">
        <text>1-(2-carboxyphenylamino)-1-deoxy-D-ribulose 5-phosphate + H(+) = (1S,2R)-1-C-(indol-3-yl)glycerol 3-phosphate + CO2 + H2O</text>
        <dbReference type="Rhea" id="RHEA:23476"/>
        <dbReference type="ChEBI" id="CHEBI:15377"/>
        <dbReference type="ChEBI" id="CHEBI:15378"/>
        <dbReference type="ChEBI" id="CHEBI:16526"/>
        <dbReference type="ChEBI" id="CHEBI:58613"/>
        <dbReference type="ChEBI" id="CHEBI:58866"/>
        <dbReference type="EC" id="4.1.1.48"/>
    </reaction>
</comment>
<dbReference type="HAMAP" id="MF_00134_B">
    <property type="entry name" value="IGPS_B"/>
    <property type="match status" value="1"/>
</dbReference>
<dbReference type="InterPro" id="IPR045186">
    <property type="entry name" value="Indole-3-glycerol_P_synth"/>
</dbReference>
<evidence type="ECO:0000256" key="6">
    <source>
        <dbReference type="ARBA" id="ARBA00023141"/>
    </source>
</evidence>
<keyword evidence="6 8" id="KW-0057">Aromatic amino acid biosynthesis</keyword>
<comment type="caution">
    <text evidence="11">The sequence shown here is derived from an EMBL/GenBank/DDBJ whole genome shotgun (WGS) entry which is preliminary data.</text>
</comment>
<name>A0ABW2JQ65_9ACTN</name>
<evidence type="ECO:0000256" key="7">
    <source>
        <dbReference type="ARBA" id="ARBA00023239"/>
    </source>
</evidence>
<evidence type="ECO:0000256" key="5">
    <source>
        <dbReference type="ARBA" id="ARBA00022822"/>
    </source>
</evidence>
<dbReference type="PANTHER" id="PTHR22854">
    <property type="entry name" value="TRYPTOPHAN BIOSYNTHESIS PROTEIN"/>
    <property type="match status" value="1"/>
</dbReference>
<gene>
    <name evidence="8 11" type="primary">trpC</name>
    <name evidence="11" type="ORF">ACFQVC_28125</name>
</gene>
<dbReference type="EMBL" id="JBHTCF010000014">
    <property type="protein sequence ID" value="MFC7308083.1"/>
    <property type="molecule type" value="Genomic_DNA"/>
</dbReference>
<keyword evidence="7 8" id="KW-0456">Lyase</keyword>
<dbReference type="RefSeq" id="WP_381835759.1">
    <property type="nucleotide sequence ID" value="NZ_JBHTCF010000014.1"/>
</dbReference>
<evidence type="ECO:0000256" key="2">
    <source>
        <dbReference type="ARBA" id="ARBA00004696"/>
    </source>
</evidence>
<dbReference type="InterPro" id="IPR013798">
    <property type="entry name" value="Indole-3-glycerol_P_synth_dom"/>
</dbReference>
<evidence type="ECO:0000313" key="12">
    <source>
        <dbReference type="Proteomes" id="UP001596523"/>
    </source>
</evidence>
<dbReference type="CDD" id="cd00331">
    <property type="entry name" value="IGPS"/>
    <property type="match status" value="1"/>
</dbReference>
<dbReference type="InterPro" id="IPR011060">
    <property type="entry name" value="RibuloseP-bd_barrel"/>
</dbReference>
<proteinExistence type="inferred from homology"/>
<keyword evidence="5 8" id="KW-0822">Tryptophan biosynthesis</keyword>
<dbReference type="EC" id="4.1.1.48" evidence="8"/>
<evidence type="ECO:0000259" key="10">
    <source>
        <dbReference type="Pfam" id="PF00218"/>
    </source>
</evidence>
<sequence length="288" mass="30635">MDLLARMVDSVHVELREHKQRVPMRLLVQQALANPARRDVLSALRAPDGVQVIAEVKRASPSQGALPLRTDVVTLAVGYQSGGAAAVSVLTQRQHFCGSLADLDVVCPAVDVPVLRKDFIIDEYQLWEARAHGAVLVLLIVAALDQPTLSTLVERAHAMGLTALVETHDADEVDRALDAGAQVIGVNARDLRTLRVSPDRFADLAPRIPEGVVRVAESGVRGPDDVRALAAAGADAVLVGTHVATSSDPRNAVAQLVAAGRRKGDAPPDVQADPPPRSHRSGAERLSW</sequence>
<dbReference type="Gene3D" id="3.20.20.70">
    <property type="entry name" value="Aldolase class I"/>
    <property type="match status" value="1"/>
</dbReference>
<dbReference type="PROSITE" id="PS00614">
    <property type="entry name" value="IGPS"/>
    <property type="match status" value="1"/>
</dbReference>
<reference evidence="12" key="1">
    <citation type="journal article" date="2019" name="Int. J. Syst. Evol. Microbiol.">
        <title>The Global Catalogue of Microorganisms (GCM) 10K type strain sequencing project: providing services to taxonomists for standard genome sequencing and annotation.</title>
        <authorList>
            <consortium name="The Broad Institute Genomics Platform"/>
            <consortium name="The Broad Institute Genome Sequencing Center for Infectious Disease"/>
            <person name="Wu L."/>
            <person name="Ma J."/>
        </authorList>
    </citation>
    <scope>NUCLEOTIDE SEQUENCE [LARGE SCALE GENOMIC DNA]</scope>
    <source>
        <strain evidence="12">SYNS20</strain>
    </source>
</reference>
<dbReference type="InterPro" id="IPR013785">
    <property type="entry name" value="Aldolase_TIM"/>
</dbReference>
<dbReference type="GO" id="GO:0004425">
    <property type="term" value="F:indole-3-glycerol-phosphate synthase activity"/>
    <property type="evidence" value="ECO:0007669"/>
    <property type="project" value="UniProtKB-EC"/>
</dbReference>
<keyword evidence="4 8" id="KW-0210">Decarboxylase</keyword>
<dbReference type="NCBIfam" id="NF001377">
    <property type="entry name" value="PRK00278.2-4"/>
    <property type="match status" value="1"/>
</dbReference>
<dbReference type="HAMAP" id="MF_00134_A">
    <property type="entry name" value="IGPS_A"/>
    <property type="match status" value="1"/>
</dbReference>
<dbReference type="NCBIfam" id="NF001369">
    <property type="entry name" value="PRK00278.1-1"/>
    <property type="match status" value="1"/>
</dbReference>
<dbReference type="InterPro" id="IPR001468">
    <property type="entry name" value="Indole-3-GlycerolPSynthase_CS"/>
</dbReference>
<evidence type="ECO:0000313" key="11">
    <source>
        <dbReference type="EMBL" id="MFC7308083.1"/>
    </source>
</evidence>
<evidence type="ECO:0000256" key="1">
    <source>
        <dbReference type="ARBA" id="ARBA00001633"/>
    </source>
</evidence>
<dbReference type="Pfam" id="PF00218">
    <property type="entry name" value="IGPS"/>
    <property type="match status" value="1"/>
</dbReference>
<feature type="domain" description="Indole-3-glycerol phosphate synthase" evidence="10">
    <location>
        <begin position="5"/>
        <end position="256"/>
    </location>
</feature>
<comment type="pathway">
    <text evidence="2 8">Amino-acid biosynthesis; L-tryptophan biosynthesis; L-tryptophan from chorismate: step 4/5.</text>
</comment>
<comment type="similarity">
    <text evidence="8">Belongs to the TrpC family.</text>
</comment>
<dbReference type="SUPFAM" id="SSF51366">
    <property type="entry name" value="Ribulose-phoshate binding barrel"/>
    <property type="match status" value="1"/>
</dbReference>
<accession>A0ABW2JQ65</accession>
<evidence type="ECO:0000256" key="8">
    <source>
        <dbReference type="HAMAP-Rule" id="MF_00134"/>
    </source>
</evidence>